<dbReference type="InterPro" id="IPR018060">
    <property type="entry name" value="HTH_AraC"/>
</dbReference>
<evidence type="ECO:0000256" key="1">
    <source>
        <dbReference type="ARBA" id="ARBA00022490"/>
    </source>
</evidence>
<dbReference type="Gene3D" id="1.10.10.60">
    <property type="entry name" value="Homeodomain-like"/>
    <property type="match status" value="2"/>
</dbReference>
<keyword evidence="4" id="KW-0804">Transcription</keyword>
<dbReference type="PANTHER" id="PTHR46796">
    <property type="entry name" value="HTH-TYPE TRANSCRIPTIONAL ACTIVATOR RHAS-RELATED"/>
    <property type="match status" value="1"/>
</dbReference>
<evidence type="ECO:0000256" key="2">
    <source>
        <dbReference type="ARBA" id="ARBA00023015"/>
    </source>
</evidence>
<dbReference type="GO" id="GO:0003700">
    <property type="term" value="F:DNA-binding transcription factor activity"/>
    <property type="evidence" value="ECO:0007669"/>
    <property type="project" value="InterPro"/>
</dbReference>
<evidence type="ECO:0000256" key="4">
    <source>
        <dbReference type="ARBA" id="ARBA00023163"/>
    </source>
</evidence>
<keyword evidence="8" id="KW-1185">Reference proteome</keyword>
<feature type="region of interest" description="Disordered" evidence="5">
    <location>
        <begin position="1"/>
        <end position="20"/>
    </location>
</feature>
<sequence length="301" mass="32924">MIAVGREFDAGATDEKSDSLNMEDRLPSVRLTVLHAEAYQFPSSWMFPPTAIPYSIARIVTGGTGIFIVDGEQFPVLLGDVALIPEGATLECRSTSVNFSFISIRFTTSASIAGRDFLSEHLGLQRITPNCAETDLLHHFHELESGWAASGQGRAFLLAGHLNLIIAALSARPGGANLPGKVKKNLILPSANALDPRIESIVELLAGNPRTNPNIKALCAQAHLSESALRRLFKGQMGKTISEYHRDLRMMAAARELFLTNRKVGEIAHDFGYHDANYFARLFHGVFGIPPTAYRRLTRQG</sequence>
<dbReference type="InterPro" id="IPR050204">
    <property type="entry name" value="AraC_XylS_family_regulators"/>
</dbReference>
<evidence type="ECO:0000313" key="8">
    <source>
        <dbReference type="Proteomes" id="UP000062833"/>
    </source>
</evidence>
<proteinExistence type="predicted"/>
<dbReference type="AlphaFoldDB" id="A0A0M4RLR3"/>
<evidence type="ECO:0000256" key="3">
    <source>
        <dbReference type="ARBA" id="ARBA00023125"/>
    </source>
</evidence>
<reference evidence="8" key="1">
    <citation type="submission" date="2015-09" db="EMBL/GenBank/DDBJ databases">
        <title>Complete genome of Arthrobacter alpinus strain R3.8.</title>
        <authorList>
            <person name="See-Too W.S."/>
            <person name="Chan K.G."/>
        </authorList>
    </citation>
    <scope>NUCLEOTIDE SEQUENCE [LARGE SCALE GENOMIC DNA]</scope>
    <source>
        <strain evidence="8">R3.8</strain>
    </source>
</reference>
<name>A0A0M4RLR3_9MICC</name>
<evidence type="ECO:0000259" key="6">
    <source>
        <dbReference type="PROSITE" id="PS01124"/>
    </source>
</evidence>
<dbReference type="OrthoDB" id="9801123at2"/>
<dbReference type="RefSeq" id="WP_062004740.1">
    <property type="nucleotide sequence ID" value="NZ_CP012677.1"/>
</dbReference>
<dbReference type="InterPro" id="IPR009057">
    <property type="entry name" value="Homeodomain-like_sf"/>
</dbReference>
<evidence type="ECO:0000313" key="7">
    <source>
        <dbReference type="EMBL" id="ALE91196.1"/>
    </source>
</evidence>
<keyword evidence="3" id="KW-0238">DNA-binding</keyword>
<dbReference type="PATRIC" id="fig|656366.3.peg.109"/>
<dbReference type="EMBL" id="CP012677">
    <property type="protein sequence ID" value="ALE91196.1"/>
    <property type="molecule type" value="Genomic_DNA"/>
</dbReference>
<dbReference type="Pfam" id="PF12833">
    <property type="entry name" value="HTH_18"/>
    <property type="match status" value="1"/>
</dbReference>
<dbReference type="GO" id="GO:0043565">
    <property type="term" value="F:sequence-specific DNA binding"/>
    <property type="evidence" value="ECO:0007669"/>
    <property type="project" value="InterPro"/>
</dbReference>
<accession>A0A0M4RLR3</accession>
<dbReference type="Proteomes" id="UP000062833">
    <property type="component" value="Chromosome"/>
</dbReference>
<dbReference type="SMART" id="SM00342">
    <property type="entry name" value="HTH_ARAC"/>
    <property type="match status" value="1"/>
</dbReference>
<evidence type="ECO:0000256" key="5">
    <source>
        <dbReference type="SAM" id="MobiDB-lite"/>
    </source>
</evidence>
<keyword evidence="1" id="KW-0963">Cytoplasm</keyword>
<feature type="domain" description="HTH araC/xylS-type" evidence="6">
    <location>
        <begin position="199"/>
        <end position="297"/>
    </location>
</feature>
<dbReference type="PRINTS" id="PR00032">
    <property type="entry name" value="HTHARAC"/>
</dbReference>
<organism evidence="7 8">
    <name type="scientific">Arthrobacter alpinus</name>
    <dbReference type="NCBI Taxonomy" id="656366"/>
    <lineage>
        <taxon>Bacteria</taxon>
        <taxon>Bacillati</taxon>
        <taxon>Actinomycetota</taxon>
        <taxon>Actinomycetes</taxon>
        <taxon>Micrococcales</taxon>
        <taxon>Micrococcaceae</taxon>
        <taxon>Arthrobacter</taxon>
    </lineage>
</organism>
<dbReference type="PROSITE" id="PS01124">
    <property type="entry name" value="HTH_ARAC_FAMILY_2"/>
    <property type="match status" value="1"/>
</dbReference>
<keyword evidence="2" id="KW-0805">Transcription regulation</keyword>
<dbReference type="SUPFAM" id="SSF51215">
    <property type="entry name" value="Regulatory protein AraC"/>
    <property type="match status" value="1"/>
</dbReference>
<dbReference type="InterPro" id="IPR037923">
    <property type="entry name" value="HTH-like"/>
</dbReference>
<dbReference type="KEGG" id="aaq:AOC05_00525"/>
<dbReference type="PANTHER" id="PTHR46796:SF13">
    <property type="entry name" value="HTH-TYPE TRANSCRIPTIONAL ACTIVATOR RHAS"/>
    <property type="match status" value="1"/>
</dbReference>
<dbReference type="SUPFAM" id="SSF46689">
    <property type="entry name" value="Homeodomain-like"/>
    <property type="match status" value="2"/>
</dbReference>
<protein>
    <recommendedName>
        <fullName evidence="6">HTH araC/xylS-type domain-containing protein</fullName>
    </recommendedName>
</protein>
<gene>
    <name evidence="7" type="ORF">AOC05_00525</name>
</gene>
<dbReference type="InterPro" id="IPR020449">
    <property type="entry name" value="Tscrpt_reg_AraC-type_HTH"/>
</dbReference>